<comment type="caution">
    <text evidence="1">The sequence shown here is derived from an EMBL/GenBank/DDBJ whole genome shotgun (WGS) entry which is preliminary data.</text>
</comment>
<name>A0AAP2F022_LELAM</name>
<dbReference type="Proteomes" id="UP000653275">
    <property type="component" value="Unassembled WGS sequence"/>
</dbReference>
<sequence length="178" mass="21021">MHRVNNLKNVREHKKYPNLKAGRKAFNNMFDRTLYNPDYADVTISDEFSNLTSFLDWHEQNYHEVEESKKWQLDKDILTPGSREYSPQNCMYVPPEVNQLFKSTKPGKYMKGVEASGKKFKAYCSVDGKKIFLGIYHTELEAHKEYLKWRKARLIYLSIKYKTHPKLSTALLKHANKL</sequence>
<dbReference type="RefSeq" id="WP_202665120.1">
    <property type="nucleotide sequence ID" value="NZ_JAENMR010000001.1"/>
</dbReference>
<evidence type="ECO:0008006" key="3">
    <source>
        <dbReference type="Google" id="ProtNLM"/>
    </source>
</evidence>
<reference evidence="1" key="1">
    <citation type="submission" date="2020-12" db="EMBL/GenBank/DDBJ databases">
        <title>Draft genome sequence of Enterobacter spp., Lelliottia spp. and Serratia spp. isolated from drinking water reservoirs and lakes.</title>
        <authorList>
            <person name="Reitter C."/>
            <person name="Neuhaus K."/>
            <person name="Huegler M."/>
        </authorList>
    </citation>
    <scope>NUCLEOTIDE SEQUENCE</scope>
    <source>
        <strain evidence="1">TZW15</strain>
    </source>
</reference>
<protein>
    <recommendedName>
        <fullName evidence="3">AP2/ERF domain-containing protein</fullName>
    </recommendedName>
</protein>
<dbReference type="AlphaFoldDB" id="A0AAP2F022"/>
<dbReference type="EMBL" id="JAENMS010000001">
    <property type="protein sequence ID" value="MBL5932865.1"/>
    <property type="molecule type" value="Genomic_DNA"/>
</dbReference>
<evidence type="ECO:0000313" key="2">
    <source>
        <dbReference type="Proteomes" id="UP000653275"/>
    </source>
</evidence>
<accession>A0AAP2F022</accession>
<organism evidence="1 2">
    <name type="scientific">Lelliottia amnigena</name>
    <name type="common">Enterobacter amnigenus</name>
    <dbReference type="NCBI Taxonomy" id="61646"/>
    <lineage>
        <taxon>Bacteria</taxon>
        <taxon>Pseudomonadati</taxon>
        <taxon>Pseudomonadota</taxon>
        <taxon>Gammaproteobacteria</taxon>
        <taxon>Enterobacterales</taxon>
        <taxon>Enterobacteriaceae</taxon>
        <taxon>Lelliottia</taxon>
    </lineage>
</organism>
<evidence type="ECO:0000313" key="1">
    <source>
        <dbReference type="EMBL" id="MBL5932865.1"/>
    </source>
</evidence>
<gene>
    <name evidence="1" type="ORF">I7V27_00040</name>
</gene>
<proteinExistence type="predicted"/>